<accession>A0A1K2II98</accession>
<keyword evidence="3" id="KW-1185">Reference proteome</keyword>
<organism evidence="2 3">
    <name type="scientific">Chryseobacterium limigenitum</name>
    <dbReference type="NCBI Taxonomy" id="1612149"/>
    <lineage>
        <taxon>Bacteria</taxon>
        <taxon>Pseudomonadati</taxon>
        <taxon>Bacteroidota</taxon>
        <taxon>Flavobacteriia</taxon>
        <taxon>Flavobacteriales</taxon>
        <taxon>Weeksellaceae</taxon>
        <taxon>Chryseobacterium group</taxon>
        <taxon>Chryseobacterium</taxon>
    </lineage>
</organism>
<dbReference type="RefSeq" id="WP_072408016.1">
    <property type="nucleotide sequence ID" value="NZ_FPKW01000003.1"/>
</dbReference>
<name>A0A1K2II98_9FLAO</name>
<proteinExistence type="predicted"/>
<dbReference type="SUPFAM" id="SSF51182">
    <property type="entry name" value="RmlC-like cupins"/>
    <property type="match status" value="1"/>
</dbReference>
<dbReference type="Proteomes" id="UP000182034">
    <property type="component" value="Unassembled WGS sequence"/>
</dbReference>
<protein>
    <submittedName>
        <fullName evidence="2">dTDP-4-dehydrorhamnose 3,5-epimerase</fullName>
    </submittedName>
</protein>
<evidence type="ECO:0000259" key="1">
    <source>
        <dbReference type="Pfam" id="PF05523"/>
    </source>
</evidence>
<feature type="domain" description="Sugar 3,4-ketoisomerase QdtA cupin" evidence="1">
    <location>
        <begin position="5"/>
        <end position="127"/>
    </location>
</feature>
<dbReference type="InterPro" id="IPR008894">
    <property type="entry name" value="QdtA_cupin_dom"/>
</dbReference>
<evidence type="ECO:0000313" key="3">
    <source>
        <dbReference type="Proteomes" id="UP000182034"/>
    </source>
</evidence>
<dbReference type="OrthoDB" id="826649at2"/>
<dbReference type="EMBL" id="FPKW01000003">
    <property type="protein sequence ID" value="SFZ92165.1"/>
    <property type="molecule type" value="Genomic_DNA"/>
</dbReference>
<evidence type="ECO:0000313" key="2">
    <source>
        <dbReference type="EMBL" id="SFZ92165.1"/>
    </source>
</evidence>
<dbReference type="InterPro" id="IPR011051">
    <property type="entry name" value="RmlC_Cupin_sf"/>
</dbReference>
<gene>
    <name evidence="2" type="ORF">SAMN05216324_103143</name>
</gene>
<reference evidence="3" key="1">
    <citation type="submission" date="2016-10" db="EMBL/GenBank/DDBJ databases">
        <authorList>
            <person name="Varghese N."/>
            <person name="Submissions S."/>
        </authorList>
    </citation>
    <scope>NUCLEOTIDE SEQUENCE [LARGE SCALE GENOMIC DNA]</scope>
    <source>
        <strain evidence="3">SUR2</strain>
    </source>
</reference>
<dbReference type="STRING" id="1612149.SAMN05216324_103143"/>
<dbReference type="Pfam" id="PF05523">
    <property type="entry name" value="FdtA"/>
    <property type="match status" value="1"/>
</dbReference>
<sequence length="140" mass="16570">MDCPKIIDGGKFSDDRGIIFFNNTFDASEIKRIYFIENNDTKFIRGWTGHKIEKRWFTVLSGSFIIWLIKIDDWDNPNEDSEILKFQLYSEKLDVLHMPKGYVSAIQAMESKSKLLVMVNYSFGKIDDDYRFPIDYFKKL</sequence>
<dbReference type="InterPro" id="IPR014710">
    <property type="entry name" value="RmlC-like_jellyroll"/>
</dbReference>
<dbReference type="AlphaFoldDB" id="A0A1K2II98"/>
<dbReference type="Gene3D" id="2.60.120.10">
    <property type="entry name" value="Jelly Rolls"/>
    <property type="match status" value="1"/>
</dbReference>